<protein>
    <submittedName>
        <fullName evidence="2">Uncharacterized protein</fullName>
    </submittedName>
</protein>
<evidence type="ECO:0000256" key="1">
    <source>
        <dbReference type="SAM" id="MobiDB-lite"/>
    </source>
</evidence>
<gene>
    <name evidence="2" type="ORF">Tci_857231</name>
</gene>
<proteinExistence type="predicted"/>
<sequence>SLRAQRGYHTRTVAKQVRLLRCARKDSLLATLQRDANTRPEQKKRLASREQVAAPQIQRKREPRARAHRRHGAQQHDAQVAAGGILGEVKGVEGHEARPHAVGPQLVYFVGGVEAELGQRGQANAAKAAVAAFAAHFGEQAGRKAHVDIEVDVAAQYQLYLLRIALIAVLPGIVPDGEDNAVPGLQVVGSRPSAAKHRRGK</sequence>
<comment type="caution">
    <text evidence="2">The sequence shown here is derived from an EMBL/GenBank/DDBJ whole genome shotgun (WGS) entry which is preliminary data.</text>
</comment>
<organism evidence="2">
    <name type="scientific">Tanacetum cinerariifolium</name>
    <name type="common">Dalmatian daisy</name>
    <name type="synonym">Chrysanthemum cinerariifolium</name>
    <dbReference type="NCBI Taxonomy" id="118510"/>
    <lineage>
        <taxon>Eukaryota</taxon>
        <taxon>Viridiplantae</taxon>
        <taxon>Streptophyta</taxon>
        <taxon>Embryophyta</taxon>
        <taxon>Tracheophyta</taxon>
        <taxon>Spermatophyta</taxon>
        <taxon>Magnoliopsida</taxon>
        <taxon>eudicotyledons</taxon>
        <taxon>Gunneridae</taxon>
        <taxon>Pentapetalae</taxon>
        <taxon>asterids</taxon>
        <taxon>campanulids</taxon>
        <taxon>Asterales</taxon>
        <taxon>Asteraceae</taxon>
        <taxon>Asteroideae</taxon>
        <taxon>Anthemideae</taxon>
        <taxon>Anthemidinae</taxon>
        <taxon>Tanacetum</taxon>
    </lineage>
</organism>
<feature type="compositionally biased region" description="Basic residues" evidence="1">
    <location>
        <begin position="61"/>
        <end position="73"/>
    </location>
</feature>
<accession>A0A699RRC4</accession>
<name>A0A699RRC4_TANCI</name>
<evidence type="ECO:0000313" key="2">
    <source>
        <dbReference type="EMBL" id="GFC85261.1"/>
    </source>
</evidence>
<dbReference type="EMBL" id="BKCJ011099054">
    <property type="protein sequence ID" value="GFC85261.1"/>
    <property type="molecule type" value="Genomic_DNA"/>
</dbReference>
<feature type="non-terminal residue" evidence="2">
    <location>
        <position position="1"/>
    </location>
</feature>
<feature type="compositionally biased region" description="Basic and acidic residues" evidence="1">
    <location>
        <begin position="36"/>
        <end position="48"/>
    </location>
</feature>
<dbReference type="AlphaFoldDB" id="A0A699RRC4"/>
<feature type="region of interest" description="Disordered" evidence="1">
    <location>
        <begin position="31"/>
        <end position="77"/>
    </location>
</feature>
<reference evidence="2" key="1">
    <citation type="journal article" date="2019" name="Sci. Rep.">
        <title>Draft genome of Tanacetum cinerariifolium, the natural source of mosquito coil.</title>
        <authorList>
            <person name="Yamashiro T."/>
            <person name="Shiraishi A."/>
            <person name="Satake H."/>
            <person name="Nakayama K."/>
        </authorList>
    </citation>
    <scope>NUCLEOTIDE SEQUENCE</scope>
</reference>